<keyword evidence="3" id="KW-1185">Reference proteome</keyword>
<feature type="region of interest" description="Disordered" evidence="1">
    <location>
        <begin position="531"/>
        <end position="550"/>
    </location>
</feature>
<name>A0ABP3TRP3_9FLAO</name>
<evidence type="ECO:0000313" key="2">
    <source>
        <dbReference type="EMBL" id="GAA0716624.1"/>
    </source>
</evidence>
<accession>A0ABP3TRP3</accession>
<proteinExistence type="predicted"/>
<sequence length="785" mass="89595">MYYNGTANREPFTYFLNGNLNFNISGIYNIPLSFSYTNQDFAYSTPFKINRLSIHPSYKWVATHIGDVAMTFSPYTVSGHQFTGFGTDLTPNGPFKISALYGRFLKATEYNSEVPEAIPAYKRMGYGLKTSYDFNRFNIGLIFFKAKDEASSLEIPIPDNLNIDPKENLVISLASSVEITKGLNFNLEVAQSAVTENLNDDETDANSNPLGFFINEKASTDYYTAFNADITYSFGKGSLGIGYERIDPQYRTFGAYFFNNDLENITANATQELFNGRVSLALNAGLQRDDLKNEKESQSNRVVAALNTNIKASDRFNIAASYSNFQSFTNIRTAFDIINEVDPVETLDTLDFKQVSQNASLNLGYILSQSKRKQQNIGLNLTYQTTKDEQGTADETNNQTDFYNLGANYSIAYPENALTINGAVNAAYNVIEENDALTYGPTLSINKQFFDKKLRTGFSASYNQSLANGTSQGNVTNFRANTGYVYKEKHNLNLNALALFRNNTSTASANDFTVTLGYSYSFDVKKPDLRFRKRDPNSSNDKKNTKKSKDTLQQLEEKLDKQNYYRFRYRGIIYEGNANKVADQIETISNQEYFDKKEAFGVSKLQNELVELKQKAVLDEDFKNLAIDFLDSIYVRKDYIPVYQNILRSTLSSLRKELVNKDQQMKDVYAKAKFELENHPLHTLSEAERNAASEEAQFEYMKIYTKYEVEGEKFEAYLFLRIEVDQLLKGNKVIANSDHIKNIKERTQEATFRMYSEKKDLEKINIYLEEQIIIYFDELYRSSDN</sequence>
<comment type="caution">
    <text evidence="2">The sequence shown here is derived from an EMBL/GenBank/DDBJ whole genome shotgun (WGS) entry which is preliminary data.</text>
</comment>
<dbReference type="Proteomes" id="UP001501758">
    <property type="component" value="Unassembled WGS sequence"/>
</dbReference>
<evidence type="ECO:0008006" key="4">
    <source>
        <dbReference type="Google" id="ProtNLM"/>
    </source>
</evidence>
<evidence type="ECO:0000256" key="1">
    <source>
        <dbReference type="SAM" id="MobiDB-lite"/>
    </source>
</evidence>
<reference evidence="3" key="1">
    <citation type="journal article" date="2019" name="Int. J. Syst. Evol. Microbiol.">
        <title>The Global Catalogue of Microorganisms (GCM) 10K type strain sequencing project: providing services to taxonomists for standard genome sequencing and annotation.</title>
        <authorList>
            <consortium name="The Broad Institute Genomics Platform"/>
            <consortium name="The Broad Institute Genome Sequencing Center for Infectious Disease"/>
            <person name="Wu L."/>
            <person name="Ma J."/>
        </authorList>
    </citation>
    <scope>NUCLEOTIDE SEQUENCE [LARGE SCALE GENOMIC DNA]</scope>
    <source>
        <strain evidence="3">JCM 15974</strain>
    </source>
</reference>
<evidence type="ECO:0000313" key="3">
    <source>
        <dbReference type="Proteomes" id="UP001501758"/>
    </source>
</evidence>
<gene>
    <name evidence="2" type="ORF">GCM10009430_12510</name>
</gene>
<dbReference type="EMBL" id="BAAAGE010000001">
    <property type="protein sequence ID" value="GAA0716624.1"/>
    <property type="molecule type" value="Genomic_DNA"/>
</dbReference>
<dbReference type="SUPFAM" id="SSF56935">
    <property type="entry name" value="Porins"/>
    <property type="match status" value="1"/>
</dbReference>
<protein>
    <recommendedName>
        <fullName evidence="4">Outer membrane protein beta-barrel family protein</fullName>
    </recommendedName>
</protein>
<organism evidence="2 3">
    <name type="scientific">Aquimarina litoralis</name>
    <dbReference type="NCBI Taxonomy" id="584605"/>
    <lineage>
        <taxon>Bacteria</taxon>
        <taxon>Pseudomonadati</taxon>
        <taxon>Bacteroidota</taxon>
        <taxon>Flavobacteriia</taxon>
        <taxon>Flavobacteriales</taxon>
        <taxon>Flavobacteriaceae</taxon>
        <taxon>Aquimarina</taxon>
    </lineage>
</organism>